<dbReference type="Proteomes" id="UP000177870">
    <property type="component" value="Chromosome"/>
</dbReference>
<name>A0A1D8TUJ0_9CYAN</name>
<dbReference type="AlphaFoldDB" id="A0A1D8TUJ0"/>
<reference evidence="2" key="1">
    <citation type="submission" date="2016-10" db="EMBL/GenBank/DDBJ databases">
        <title>Comparative genomics uncovers the prolific and rare metabolic potential of the cyanobacterial genus Moorea.</title>
        <authorList>
            <person name="Leao T."/>
            <person name="Castelao G."/>
            <person name="Korobeynikov A."/>
            <person name="Monroe E.A."/>
            <person name="Podell S."/>
            <person name="Glukhov E."/>
            <person name="Allen E."/>
            <person name="Gerwick W.H."/>
            <person name="Gerwick L."/>
        </authorList>
    </citation>
    <scope>NUCLEOTIDE SEQUENCE [LARGE SCALE GENOMIC DNA]</scope>
    <source>
        <strain evidence="2">PAL-8-15-08-1</strain>
    </source>
</reference>
<evidence type="ECO:0000313" key="2">
    <source>
        <dbReference type="Proteomes" id="UP000177870"/>
    </source>
</evidence>
<gene>
    <name evidence="1" type="ORF">BJP34_18805</name>
</gene>
<sequence>MGFQSYILLSTLLVTVGINFYLGESSSPQGYQSDSVDQQLLAVQEESCPPGSGRRENSDCLN</sequence>
<dbReference type="KEGG" id="mpro:BJP34_18805"/>
<accession>A0A1D8TUJ0</accession>
<protein>
    <submittedName>
        <fullName evidence="1">Uncharacterized protein</fullName>
    </submittedName>
</protein>
<evidence type="ECO:0000313" key="1">
    <source>
        <dbReference type="EMBL" id="AOX01215.1"/>
    </source>
</evidence>
<dbReference type="EMBL" id="CP017599">
    <property type="protein sequence ID" value="AOX01215.1"/>
    <property type="molecule type" value="Genomic_DNA"/>
</dbReference>
<dbReference type="RefSeq" id="WP_070393660.1">
    <property type="nucleotide sequence ID" value="NZ_CP017599.1"/>
</dbReference>
<organism evidence="1 2">
    <name type="scientific">Moorena producens PAL-8-15-08-1</name>
    <dbReference type="NCBI Taxonomy" id="1458985"/>
    <lineage>
        <taxon>Bacteria</taxon>
        <taxon>Bacillati</taxon>
        <taxon>Cyanobacteriota</taxon>
        <taxon>Cyanophyceae</taxon>
        <taxon>Coleofasciculales</taxon>
        <taxon>Coleofasciculaceae</taxon>
        <taxon>Moorena</taxon>
    </lineage>
</organism>
<proteinExistence type="predicted"/>